<proteinExistence type="predicted"/>
<dbReference type="AlphaFoldDB" id="A0AAJ5WBD1"/>
<evidence type="ECO:0000313" key="1">
    <source>
        <dbReference type="EMBL" id="WEK20485.1"/>
    </source>
</evidence>
<organism evidence="1 2">
    <name type="scientific">Candidatus Pedobacter colombiensis</name>
    <dbReference type="NCBI Taxonomy" id="3121371"/>
    <lineage>
        <taxon>Bacteria</taxon>
        <taxon>Pseudomonadati</taxon>
        <taxon>Bacteroidota</taxon>
        <taxon>Sphingobacteriia</taxon>
        <taxon>Sphingobacteriales</taxon>
        <taxon>Sphingobacteriaceae</taxon>
        <taxon>Pedobacter</taxon>
    </lineage>
</organism>
<reference evidence="1" key="1">
    <citation type="submission" date="2023-03" db="EMBL/GenBank/DDBJ databases">
        <title>Andean soil-derived lignocellulolytic bacterial consortium as a source of novel taxa and putative plastic-active enzymes.</title>
        <authorList>
            <person name="Diaz-Garcia L."/>
            <person name="Chuvochina M."/>
            <person name="Feuerriegel G."/>
            <person name="Bunk B."/>
            <person name="Sproer C."/>
            <person name="Streit W.R."/>
            <person name="Rodriguez L.M."/>
            <person name="Overmann J."/>
            <person name="Jimenez D.J."/>
        </authorList>
    </citation>
    <scope>NUCLEOTIDE SEQUENCE</scope>
    <source>
        <strain evidence="1">MAG 3858</strain>
    </source>
</reference>
<accession>A0AAJ5WBD1</accession>
<protein>
    <submittedName>
        <fullName evidence="1">Uncharacterized protein</fullName>
    </submittedName>
</protein>
<evidence type="ECO:0000313" key="2">
    <source>
        <dbReference type="Proteomes" id="UP001214530"/>
    </source>
</evidence>
<gene>
    <name evidence="1" type="ORF">P0Y49_04960</name>
</gene>
<name>A0AAJ5WBD1_9SPHI</name>
<dbReference type="Proteomes" id="UP001214530">
    <property type="component" value="Chromosome"/>
</dbReference>
<sequence>MSNSRLDTLIRKNKGKKLLDKYISMFHLAGFGDNELRYVELKKADEVVARVKEVFQDINQELEILSSESTYQDSKLLMSILTNLNSSYCYVFSDDFYLCGMYQTHIKAAVEHCLNVAKFGYSNTCFILDQDFRYSCTINYYIDGEPSLQNKFDIHLKLA</sequence>
<dbReference type="EMBL" id="CP119313">
    <property type="protein sequence ID" value="WEK20485.1"/>
    <property type="molecule type" value="Genomic_DNA"/>
</dbReference>